<reference evidence="1 2" key="1">
    <citation type="journal article" date="2018" name="Front. Plant Sci.">
        <title>Red Clover (Trifolium pratense) and Zigzag Clover (T. medium) - A Picture of Genomic Similarities and Differences.</title>
        <authorList>
            <person name="Dluhosova J."/>
            <person name="Istvanek J."/>
            <person name="Nedelnik J."/>
            <person name="Repkova J."/>
        </authorList>
    </citation>
    <scope>NUCLEOTIDE SEQUENCE [LARGE SCALE GENOMIC DNA]</scope>
    <source>
        <strain evidence="2">cv. 10/8</strain>
        <tissue evidence="1">Leaf</tissue>
    </source>
</reference>
<accession>A0A392U007</accession>
<dbReference type="Proteomes" id="UP000265520">
    <property type="component" value="Unassembled WGS sequence"/>
</dbReference>
<evidence type="ECO:0000313" key="2">
    <source>
        <dbReference type="Proteomes" id="UP000265520"/>
    </source>
</evidence>
<feature type="non-terminal residue" evidence="1">
    <location>
        <position position="58"/>
    </location>
</feature>
<sequence length="58" mass="6555">MKVVAVEEERAMEIVSGVDCRVIISSNVRRKRKNVTGVETLIIRRRSARSPLFASIAR</sequence>
<protein>
    <submittedName>
        <fullName evidence="1">Uncharacterized protein</fullName>
    </submittedName>
</protein>
<keyword evidence="2" id="KW-1185">Reference proteome</keyword>
<proteinExistence type="predicted"/>
<dbReference type="EMBL" id="LXQA010701980">
    <property type="protein sequence ID" value="MCI66772.1"/>
    <property type="molecule type" value="Genomic_DNA"/>
</dbReference>
<name>A0A392U007_9FABA</name>
<comment type="caution">
    <text evidence="1">The sequence shown here is derived from an EMBL/GenBank/DDBJ whole genome shotgun (WGS) entry which is preliminary data.</text>
</comment>
<evidence type="ECO:0000313" key="1">
    <source>
        <dbReference type="EMBL" id="MCI66772.1"/>
    </source>
</evidence>
<dbReference type="AlphaFoldDB" id="A0A392U007"/>
<organism evidence="1 2">
    <name type="scientific">Trifolium medium</name>
    <dbReference type="NCBI Taxonomy" id="97028"/>
    <lineage>
        <taxon>Eukaryota</taxon>
        <taxon>Viridiplantae</taxon>
        <taxon>Streptophyta</taxon>
        <taxon>Embryophyta</taxon>
        <taxon>Tracheophyta</taxon>
        <taxon>Spermatophyta</taxon>
        <taxon>Magnoliopsida</taxon>
        <taxon>eudicotyledons</taxon>
        <taxon>Gunneridae</taxon>
        <taxon>Pentapetalae</taxon>
        <taxon>rosids</taxon>
        <taxon>fabids</taxon>
        <taxon>Fabales</taxon>
        <taxon>Fabaceae</taxon>
        <taxon>Papilionoideae</taxon>
        <taxon>50 kb inversion clade</taxon>
        <taxon>NPAAA clade</taxon>
        <taxon>Hologalegina</taxon>
        <taxon>IRL clade</taxon>
        <taxon>Trifolieae</taxon>
        <taxon>Trifolium</taxon>
    </lineage>
</organism>